<gene>
    <name evidence="1" type="ORF">IE53DRAFT_383329</name>
</gene>
<sequence length="593" mass="65165">MSSTAIPSWPPSLTQSQTDSLLSAATDYALSHGLVYRPLPPPPTSSSSSSSSPSPPTDSVIHAPFSLVPSPIPRKLFERARSIQPIYDLLYSSIATDHQFLEAVIGGSVAKVDEFQAELWKIYQQVHDEGSEQKLHLGLFRSDYLMHQEEGGQGKGEVGLKQVEFNTISSSFGPLCTKVNELHRHLALTTSFYNAGKGVLDQSNLPQNEALRILSDGLAAGHKAYLSQTGLQGCSINSGATHTHLPYVLFVVQEGERNAFDQRFLEYELLNRHGIRAIRLTFQELAIRARLSQEGSEEASQILYVSHPSYDEPLEISLVYFRAGYGPGDYPTKREWETRLMLERSFAIKCPTVALQLAGAKKVQQVLSEEGILEKLLLQAGRYKEEVVAADGKEGQAVERKFVEAEVEEVRESFTDLYPMDDSQLGRKALKLAMESSEGFVLKPQREGGGNNIYRQDIPVALRKMEEQDLTSSSGKQGAGDGSEVKRREGYILMSLIKPPRGIGNILIKSGGSGGQADVQGSKPSRWIVSKDVVSELGIYGYSLFRPETDEKDGRVRVLKEESGGFLLRTKGRESDEGGVAVGFSVIDSPVLV</sequence>
<dbReference type="EMBL" id="KZ819695">
    <property type="protein sequence ID" value="PWN54140.1"/>
    <property type="molecule type" value="Genomic_DNA"/>
</dbReference>
<protein>
    <submittedName>
        <fullName evidence="1">Glutathione synthase</fullName>
    </submittedName>
</protein>
<proteinExistence type="predicted"/>
<evidence type="ECO:0000313" key="1">
    <source>
        <dbReference type="EMBL" id="PWN54140.1"/>
    </source>
</evidence>
<dbReference type="Proteomes" id="UP000245626">
    <property type="component" value="Unassembled WGS sequence"/>
</dbReference>
<keyword evidence="2" id="KW-1185">Reference proteome</keyword>
<reference evidence="1 2" key="1">
    <citation type="journal article" date="2018" name="Mol. Biol. Evol.">
        <title>Broad Genomic Sampling Reveals a Smut Pathogenic Ancestry of the Fungal Clade Ustilaginomycotina.</title>
        <authorList>
            <person name="Kijpornyongpan T."/>
            <person name="Mondo S.J."/>
            <person name="Barry K."/>
            <person name="Sandor L."/>
            <person name="Lee J."/>
            <person name="Lipzen A."/>
            <person name="Pangilinan J."/>
            <person name="LaButti K."/>
            <person name="Hainaut M."/>
            <person name="Henrissat B."/>
            <person name="Grigoriev I.V."/>
            <person name="Spatafora J.W."/>
            <person name="Aime M.C."/>
        </authorList>
    </citation>
    <scope>NUCLEOTIDE SEQUENCE [LARGE SCALE GENOMIC DNA]</scope>
    <source>
        <strain evidence="1 2">SA 807</strain>
    </source>
</reference>
<accession>A0ACD0P7P0</accession>
<name>A0ACD0P7P0_9BASI</name>
<evidence type="ECO:0000313" key="2">
    <source>
        <dbReference type="Proteomes" id="UP000245626"/>
    </source>
</evidence>
<organism evidence="1 2">
    <name type="scientific">Violaceomyces palustris</name>
    <dbReference type="NCBI Taxonomy" id="1673888"/>
    <lineage>
        <taxon>Eukaryota</taxon>
        <taxon>Fungi</taxon>
        <taxon>Dikarya</taxon>
        <taxon>Basidiomycota</taxon>
        <taxon>Ustilaginomycotina</taxon>
        <taxon>Ustilaginomycetes</taxon>
        <taxon>Violaceomycetales</taxon>
        <taxon>Violaceomycetaceae</taxon>
        <taxon>Violaceomyces</taxon>
    </lineage>
</organism>